<proteinExistence type="predicted"/>
<reference evidence="1 2" key="1">
    <citation type="submission" date="2018-12" db="EMBL/GenBank/DDBJ databases">
        <title>Successful treatment of antibiotic resistant microbial bone infection with bacteriophages.</title>
        <authorList>
            <person name="Nir-Paz R."/>
            <person name="Gelman D."/>
            <person name="Khouri A."/>
            <person name="Sisson B.M."/>
            <person name="Fackler J."/>
            <person name="Oren S.A."/>
            <person name="Khalifa L."/>
            <person name="Rimon A."/>
            <person name="Glazer S.C."/>
            <person name="Moses A.E."/>
            <person name="Yoram W."/>
            <person name="Schooley R.T."/>
            <person name="Hazan R."/>
        </authorList>
    </citation>
    <scope>NUCLEOTIDE SEQUENCE [LARGE SCALE GENOMIC DNA]</scope>
</reference>
<organism evidence="1 2">
    <name type="scientific">Acinetobacter phage AbTZA1</name>
    <dbReference type="NCBI Taxonomy" id="2500827"/>
    <lineage>
        <taxon>Viruses</taxon>
        <taxon>Duplodnaviria</taxon>
        <taxon>Heunggongvirae</taxon>
        <taxon>Uroviricota</taxon>
        <taxon>Caudoviricetes</taxon>
        <taxon>Pantevenvirales</taxon>
        <taxon>Straboviridae</taxon>
        <taxon>Twarogvirinae</taxon>
        <taxon>Hadassahvirus</taxon>
        <taxon>Hadassahvirus azbtza1</taxon>
    </lineage>
</organism>
<dbReference type="KEGG" id="vg:55811497"/>
<evidence type="ECO:0000313" key="2">
    <source>
        <dbReference type="Proteomes" id="UP000287416"/>
    </source>
</evidence>
<protein>
    <submittedName>
        <fullName evidence="1">Uncharacterized protein</fullName>
    </submittedName>
</protein>
<dbReference type="RefSeq" id="YP_009882201.1">
    <property type="nucleotide sequence ID" value="NC_049445.1"/>
</dbReference>
<accession>A0A3T0IH24</accession>
<dbReference type="GeneID" id="55811497"/>
<sequence length="104" mass="11994">MNLYQKIKDIHVMHNAIMPKEEASKIEVLLEEDGRCKKYMQEHNCNAFLFVTPGFSFGGRIFFDRDERFAPGDVVRTSLVKSIDSIDGEFSVVQTRNTRYICLG</sequence>
<evidence type="ECO:0000313" key="1">
    <source>
        <dbReference type="EMBL" id="AZU98698.1"/>
    </source>
</evidence>
<name>A0A3T0IH24_9CAUD</name>
<dbReference type="EMBL" id="MK278860">
    <property type="protein sequence ID" value="AZU98698.1"/>
    <property type="molecule type" value="Genomic_DNA"/>
</dbReference>
<keyword evidence="2" id="KW-1185">Reference proteome</keyword>
<dbReference type="Proteomes" id="UP000287416">
    <property type="component" value="Segment"/>
</dbReference>